<organism evidence="1 2">
    <name type="scientific">Arachis hypogaea</name>
    <name type="common">Peanut</name>
    <dbReference type="NCBI Taxonomy" id="3818"/>
    <lineage>
        <taxon>Eukaryota</taxon>
        <taxon>Viridiplantae</taxon>
        <taxon>Streptophyta</taxon>
        <taxon>Embryophyta</taxon>
        <taxon>Tracheophyta</taxon>
        <taxon>Spermatophyta</taxon>
        <taxon>Magnoliopsida</taxon>
        <taxon>eudicotyledons</taxon>
        <taxon>Gunneridae</taxon>
        <taxon>Pentapetalae</taxon>
        <taxon>rosids</taxon>
        <taxon>fabids</taxon>
        <taxon>Fabales</taxon>
        <taxon>Fabaceae</taxon>
        <taxon>Papilionoideae</taxon>
        <taxon>50 kb inversion clade</taxon>
        <taxon>dalbergioids sensu lato</taxon>
        <taxon>Dalbergieae</taxon>
        <taxon>Pterocarpus clade</taxon>
        <taxon>Arachis</taxon>
    </lineage>
</organism>
<dbReference type="PANTHER" id="PTHR31973:SF187">
    <property type="entry name" value="MUTATOR TRANSPOSASE MUDRA PROTEIN"/>
    <property type="match status" value="1"/>
</dbReference>
<evidence type="ECO:0008006" key="3">
    <source>
        <dbReference type="Google" id="ProtNLM"/>
    </source>
</evidence>
<accession>A0A445DZP2</accession>
<dbReference type="EMBL" id="SDMP01000003">
    <property type="protein sequence ID" value="RYR68692.1"/>
    <property type="molecule type" value="Genomic_DNA"/>
</dbReference>
<name>A0A445DZP2_ARAHY</name>
<dbReference type="PANTHER" id="PTHR31973">
    <property type="entry name" value="POLYPROTEIN, PUTATIVE-RELATED"/>
    <property type="match status" value="1"/>
</dbReference>
<proteinExistence type="predicted"/>
<reference evidence="1 2" key="1">
    <citation type="submission" date="2019-01" db="EMBL/GenBank/DDBJ databases">
        <title>Sequencing of cultivated peanut Arachis hypogaea provides insights into genome evolution and oil improvement.</title>
        <authorList>
            <person name="Chen X."/>
        </authorList>
    </citation>
    <scope>NUCLEOTIDE SEQUENCE [LARGE SCALE GENOMIC DNA]</scope>
    <source>
        <strain evidence="2">cv. Fuhuasheng</strain>
        <tissue evidence="1">Leaves</tissue>
    </source>
</reference>
<dbReference type="Proteomes" id="UP000289738">
    <property type="component" value="Chromosome A03"/>
</dbReference>
<dbReference type="STRING" id="3818.A0A445DZP2"/>
<evidence type="ECO:0000313" key="1">
    <source>
        <dbReference type="EMBL" id="RYR68692.1"/>
    </source>
</evidence>
<evidence type="ECO:0000313" key="2">
    <source>
        <dbReference type="Proteomes" id="UP000289738"/>
    </source>
</evidence>
<sequence length="250" mass="29173">MKVRILEVMMLMIWDKFLVFRRNEDTPNSEDDDSFPVFREETRFGKLQLEVRMKFDTKMDFKEAMREYCIQKDRKVRFKKNDNDSEIVCWQVKTFNDDHTCPRETKNKLANKGKFPNLKHSEALTYFKSKCDLDLDKSSLTRAVGDVRHIVYGDAAAQYRMVRDYGETLLKSNPGSTVRITTIYHPNPVEESTFDKIYICLDGCKNGFRAGCRSLIGLNGAFQKIRFGRQILTVIYIIAYAIIPVENTNN</sequence>
<gene>
    <name evidence="1" type="ORF">Ahy_A03g015173</name>
</gene>
<dbReference type="AlphaFoldDB" id="A0A445DZP2"/>
<comment type="caution">
    <text evidence="1">The sequence shown here is derived from an EMBL/GenBank/DDBJ whole genome shotgun (WGS) entry which is preliminary data.</text>
</comment>
<protein>
    <recommendedName>
        <fullName evidence="3">Transposase MuDR plant domain-containing protein</fullName>
    </recommendedName>
</protein>
<keyword evidence="2" id="KW-1185">Reference proteome</keyword>